<evidence type="ECO:0000313" key="1">
    <source>
        <dbReference type="EMBL" id="KKL80316.1"/>
    </source>
</evidence>
<dbReference type="AlphaFoldDB" id="A0A0F9FPF3"/>
<name>A0A0F9FPF3_9ZZZZ</name>
<accession>A0A0F9FPF3</accession>
<organism evidence="1">
    <name type="scientific">marine sediment metagenome</name>
    <dbReference type="NCBI Taxonomy" id="412755"/>
    <lineage>
        <taxon>unclassified sequences</taxon>
        <taxon>metagenomes</taxon>
        <taxon>ecological metagenomes</taxon>
    </lineage>
</organism>
<protein>
    <submittedName>
        <fullName evidence="1">Uncharacterized protein</fullName>
    </submittedName>
</protein>
<gene>
    <name evidence="1" type="ORF">LCGC14_2005980</name>
</gene>
<comment type="caution">
    <text evidence="1">The sequence shown here is derived from an EMBL/GenBank/DDBJ whole genome shotgun (WGS) entry which is preliminary data.</text>
</comment>
<reference evidence="1" key="1">
    <citation type="journal article" date="2015" name="Nature">
        <title>Complex archaea that bridge the gap between prokaryotes and eukaryotes.</title>
        <authorList>
            <person name="Spang A."/>
            <person name="Saw J.H."/>
            <person name="Jorgensen S.L."/>
            <person name="Zaremba-Niedzwiedzka K."/>
            <person name="Martijn J."/>
            <person name="Lind A.E."/>
            <person name="van Eijk R."/>
            <person name="Schleper C."/>
            <person name="Guy L."/>
            <person name="Ettema T.J."/>
        </authorList>
    </citation>
    <scope>NUCLEOTIDE SEQUENCE</scope>
</reference>
<dbReference type="EMBL" id="LAZR01022888">
    <property type="protein sequence ID" value="KKL80316.1"/>
    <property type="molecule type" value="Genomic_DNA"/>
</dbReference>
<sequence>MIKLIKENIKKFLIIIGFLAVASAAPIIIPEQTIEQQLQGKNTFEKAQIKANEIAKLNLSGEYISTEYGVKIEIIGDVKEIDGGIELFARAWRGNKQFGFGKDGIVEIERFLIYNPPILVPDDNGDIVREWQDNETGELMQKRYREDLPEAIRQVIAHNVTLLGKEDTQIIKGKVGNTTSTFYSTTADGTFLSDDKATYTLARDAAAASSIDQGNGNVVHNSSLAGTFFVRRHIGYFDTSALGTDTINSATYSVANRDTDSVTDDSDSIIIVEFTGSNPPIVGDLDLFGSTSGGSLAISSFETVDGTYTNIDFNATGEGFINKSGVSDLGLRTQKDIDNTQPSGANYLRIYVADEAGTTKDPKLVVVHSAVSAEEVSNSQGYII</sequence>
<proteinExistence type="predicted"/>